<dbReference type="Proteomes" id="UP001165079">
    <property type="component" value="Unassembled WGS sequence"/>
</dbReference>
<evidence type="ECO:0000259" key="2">
    <source>
        <dbReference type="Pfam" id="PF13360"/>
    </source>
</evidence>
<dbReference type="Gene3D" id="2.40.10.480">
    <property type="match status" value="1"/>
</dbReference>
<gene>
    <name evidence="3" type="ORF">Afil01_57950</name>
</gene>
<protein>
    <recommendedName>
        <fullName evidence="2">Pyrrolo-quinoline quinone repeat domain-containing protein</fullName>
    </recommendedName>
</protein>
<evidence type="ECO:0000313" key="3">
    <source>
        <dbReference type="EMBL" id="GLZ80988.1"/>
    </source>
</evidence>
<dbReference type="InterPro" id="IPR011047">
    <property type="entry name" value="Quinoprotein_ADH-like_sf"/>
</dbReference>
<evidence type="ECO:0000313" key="4">
    <source>
        <dbReference type="Proteomes" id="UP001165079"/>
    </source>
</evidence>
<dbReference type="SUPFAM" id="SSF50998">
    <property type="entry name" value="Quinoprotein alcohol dehydrogenase-like"/>
    <property type="match status" value="1"/>
</dbReference>
<keyword evidence="4" id="KW-1185">Reference proteome</keyword>
<organism evidence="3 4">
    <name type="scientific">Actinorhabdospora filicis</name>
    <dbReference type="NCBI Taxonomy" id="1785913"/>
    <lineage>
        <taxon>Bacteria</taxon>
        <taxon>Bacillati</taxon>
        <taxon>Actinomycetota</taxon>
        <taxon>Actinomycetes</taxon>
        <taxon>Micromonosporales</taxon>
        <taxon>Micromonosporaceae</taxon>
        <taxon>Actinorhabdospora</taxon>
    </lineage>
</organism>
<dbReference type="AlphaFoldDB" id="A0A9W6SRF7"/>
<dbReference type="RefSeq" id="WP_285666296.1">
    <property type="nucleotide sequence ID" value="NZ_BSTX01000004.1"/>
</dbReference>
<accession>A0A9W6SRF7</accession>
<dbReference type="InterPro" id="IPR002372">
    <property type="entry name" value="PQQ_rpt_dom"/>
</dbReference>
<proteinExistence type="predicted"/>
<feature type="domain" description="Pyrrolo-quinoline quinone repeat" evidence="2">
    <location>
        <begin position="57"/>
        <end position="212"/>
    </location>
</feature>
<reference evidence="3" key="1">
    <citation type="submission" date="2023-03" db="EMBL/GenBank/DDBJ databases">
        <title>Actinorhabdospora filicis NBRC 111898.</title>
        <authorList>
            <person name="Ichikawa N."/>
            <person name="Sato H."/>
            <person name="Tonouchi N."/>
        </authorList>
    </citation>
    <scope>NUCLEOTIDE SEQUENCE</scope>
    <source>
        <strain evidence="3">NBRC 111898</strain>
    </source>
</reference>
<dbReference type="Pfam" id="PF13360">
    <property type="entry name" value="PQQ_2"/>
    <property type="match status" value="1"/>
</dbReference>
<keyword evidence="1" id="KW-1133">Transmembrane helix</keyword>
<name>A0A9W6SRF7_9ACTN</name>
<keyword evidence="1" id="KW-0472">Membrane</keyword>
<dbReference type="EMBL" id="BSTX01000004">
    <property type="protein sequence ID" value="GLZ80988.1"/>
    <property type="molecule type" value="Genomic_DNA"/>
</dbReference>
<feature type="transmembrane region" description="Helical" evidence="1">
    <location>
        <begin position="20"/>
        <end position="43"/>
    </location>
</feature>
<sequence>MTSHFPPAPTPPRRGPGAGVLLTAIIGAVVVLAVAATVGALALRSSTSDSAFRPPKTWTVTAPADFGDPVAARVAGKVVVVTAQRGVFALSREDGKVLWKQDYRQPFTEWDTEGLNHTIATTEVTIAGDAVIVQKSPPDGAEIFRSTRDVLDLATGKLRFTQLPKTSHVVGWSVAHATTTALIAAECVDGESCELTSYSLKDGSPQWTRSAPGGRYPEFPIWVNEQWETDQSAAVATIAPWRVTDAPGLAMLMDGKNRRATVVNLADGSVVGEWGIGDGGSWTYQVFGDKIVRDGGIGDDTYKGIDPKTGAEIWTYEGLKDSQMLSEFAGAVTSGGLLVDRDTGMRSYRTVDPATGEAGPILGNRGPLLTVTPELAVMGDAVEVTAESPAGQQLWKTPIEQPGGQKYTEWSGSLIAGGKLIFSARADYFGTEGFTWSVNLADGRLTAIGKGTVIGYDDRTLITAAKPADGTYFSLTMRPV</sequence>
<keyword evidence="1" id="KW-0812">Transmembrane</keyword>
<dbReference type="InterPro" id="IPR015943">
    <property type="entry name" value="WD40/YVTN_repeat-like_dom_sf"/>
</dbReference>
<dbReference type="Gene3D" id="2.130.10.10">
    <property type="entry name" value="YVTN repeat-like/Quinoprotein amine dehydrogenase"/>
    <property type="match status" value="1"/>
</dbReference>
<evidence type="ECO:0000256" key="1">
    <source>
        <dbReference type="SAM" id="Phobius"/>
    </source>
</evidence>
<comment type="caution">
    <text evidence="3">The sequence shown here is derived from an EMBL/GenBank/DDBJ whole genome shotgun (WGS) entry which is preliminary data.</text>
</comment>